<evidence type="ECO:0000256" key="13">
    <source>
        <dbReference type="RuleBase" id="RU003914"/>
    </source>
</evidence>
<comment type="function">
    <text evidence="11">Involved in protein export. Acts as a chaperone by maintaining the newly synthesized protein in an open conformation. Functions as a peptidyl-prolyl cis-trans isomerase.</text>
</comment>
<dbReference type="Gene3D" id="1.10.3120.10">
    <property type="entry name" value="Trigger factor, C-terminal domain"/>
    <property type="match status" value="1"/>
</dbReference>
<dbReference type="OrthoDB" id="9767721at2"/>
<dbReference type="Gene3D" id="3.30.70.1050">
    <property type="entry name" value="Trigger factor ribosome-binding domain"/>
    <property type="match status" value="1"/>
</dbReference>
<evidence type="ECO:0000313" key="15">
    <source>
        <dbReference type="EMBL" id="GAX86792.1"/>
    </source>
</evidence>
<dbReference type="SUPFAM" id="SSF109998">
    <property type="entry name" value="Triger factor/SurA peptide-binding domain-like"/>
    <property type="match status" value="1"/>
</dbReference>
<protein>
    <recommendedName>
        <fullName evidence="4 11">Trigger factor</fullName>
        <shortName evidence="11">TF</shortName>
        <ecNumber evidence="3 11">5.2.1.8</ecNumber>
    </recommendedName>
    <alternativeName>
        <fullName evidence="10 11">PPIase</fullName>
    </alternativeName>
</protein>
<dbReference type="InterPro" id="IPR005215">
    <property type="entry name" value="Trig_fac"/>
</dbReference>
<dbReference type="InterPro" id="IPR008881">
    <property type="entry name" value="Trigger_fac_ribosome-bd_bac"/>
</dbReference>
<keyword evidence="16" id="KW-1185">Reference proteome</keyword>
<evidence type="ECO:0000256" key="3">
    <source>
        <dbReference type="ARBA" id="ARBA00013194"/>
    </source>
</evidence>
<dbReference type="InterPro" id="IPR027304">
    <property type="entry name" value="Trigger_fact/SurA_dom_sf"/>
</dbReference>
<keyword evidence="5 11" id="KW-0132">Cell division</keyword>
<evidence type="ECO:0000313" key="16">
    <source>
        <dbReference type="Proteomes" id="UP000217944"/>
    </source>
</evidence>
<evidence type="ECO:0000256" key="9">
    <source>
        <dbReference type="ARBA" id="ARBA00023306"/>
    </source>
</evidence>
<dbReference type="InterPro" id="IPR037041">
    <property type="entry name" value="Trigger_fac_C_sf"/>
</dbReference>
<name>A0A292Y7R0_9BACT</name>
<gene>
    <name evidence="11" type="primary">tig</name>
    <name evidence="15" type="ORF">LNAT_P0087</name>
</gene>
<dbReference type="NCBIfam" id="TIGR00115">
    <property type="entry name" value="tig"/>
    <property type="match status" value="1"/>
</dbReference>
<keyword evidence="8 11" id="KW-0413">Isomerase</keyword>
<keyword evidence="6 11" id="KW-0697">Rotamase</keyword>
<evidence type="ECO:0000259" key="14">
    <source>
        <dbReference type="PROSITE" id="PS50059"/>
    </source>
</evidence>
<evidence type="ECO:0000256" key="2">
    <source>
        <dbReference type="ARBA" id="ARBA00005464"/>
    </source>
</evidence>
<organism evidence="15 16">
    <name type="scientific">Lebetimonas natsushimae</name>
    <dbReference type="NCBI Taxonomy" id="1936991"/>
    <lineage>
        <taxon>Bacteria</taxon>
        <taxon>Pseudomonadati</taxon>
        <taxon>Campylobacterota</taxon>
        <taxon>Epsilonproteobacteria</taxon>
        <taxon>Nautiliales</taxon>
        <taxon>Nautiliaceae</taxon>
        <taxon>Lebetimonas</taxon>
    </lineage>
</organism>
<sequence>MVEAKKIDSANSIIKAEIENQDLEAKKDKIAKQLAKKVKIQGFRPGKVPVKIVKKMYAADIEQDAISEAVRDVLNEGLKALEIAEMIAEPEVVKFDKGEEKIEVEIKVFTRPEVNIEGYEECVPEIEKIEVSDEEINEELQNIAKSLAEIKDSEKEVAQKGDIAVIDFKGYIDGKEMENGSAEDYPLELGSNSFIPGFEDQIVGMKVGESKKIKVTFPENYGAKEIAGKEAEFEVTLKKIQEKIPAEINDDLAKKYLNDENATLDTLKEHVKELILSRKKAEVFAPKKEEILECLVKKYEIDLPESVVEREVEIMINQEASKMSPAEIKELQENPEKVKELREKLLPDAKDRVKLTFLIDAIAKKENVDVSDQELSQVIYYEALMQGQNPQDVIKYYQENNLLPVIKMNMIEEKLLNKLLDDKLSSEG</sequence>
<dbReference type="Proteomes" id="UP000217944">
    <property type="component" value="Unassembled WGS sequence"/>
</dbReference>
<dbReference type="InterPro" id="IPR046357">
    <property type="entry name" value="PPIase_dom_sf"/>
</dbReference>
<dbReference type="InterPro" id="IPR001179">
    <property type="entry name" value="PPIase_FKBP_dom"/>
</dbReference>
<dbReference type="HAMAP" id="MF_00303">
    <property type="entry name" value="Trigger_factor_Tig"/>
    <property type="match status" value="1"/>
</dbReference>
<dbReference type="Gene3D" id="3.10.50.40">
    <property type="match status" value="1"/>
</dbReference>
<evidence type="ECO:0000256" key="6">
    <source>
        <dbReference type="ARBA" id="ARBA00023110"/>
    </source>
</evidence>
<dbReference type="GO" id="GO:0015031">
    <property type="term" value="P:protein transport"/>
    <property type="evidence" value="ECO:0007669"/>
    <property type="project" value="UniProtKB-UniRule"/>
</dbReference>
<evidence type="ECO:0000256" key="10">
    <source>
        <dbReference type="ARBA" id="ARBA00029986"/>
    </source>
</evidence>
<reference evidence="15 16" key="1">
    <citation type="journal article" date="2017" name="Syst. Appl. Microbiol.">
        <title>Lebetimonas natsushimae sp. nov., a novel strictly anaerobic, moderately thermophilic chemoautotroph isolated from a deep-sea hydrothermal vent polychaete nest in the Mid-Okinawa Trough.</title>
        <authorList>
            <person name="Nagata R."/>
            <person name="Takaki Y."/>
            <person name="Tame A."/>
            <person name="Nunoura T."/>
            <person name="Muto H."/>
            <person name="Mino S."/>
            <person name="Sawayama S."/>
            <person name="Takai K."/>
            <person name="Nakagawa S."/>
        </authorList>
    </citation>
    <scope>NUCLEOTIDE SEQUENCE [LARGE SCALE GENOMIC DNA]</scope>
    <source>
        <strain evidence="15 16">HS1857</strain>
    </source>
</reference>
<proteinExistence type="inferred from homology"/>
<dbReference type="GO" id="GO:0051301">
    <property type="term" value="P:cell division"/>
    <property type="evidence" value="ECO:0007669"/>
    <property type="project" value="UniProtKB-KW"/>
</dbReference>
<dbReference type="FunFam" id="3.10.50.40:FF:000001">
    <property type="entry name" value="Trigger factor"/>
    <property type="match status" value="1"/>
</dbReference>
<dbReference type="InterPro" id="IPR008880">
    <property type="entry name" value="Trigger_fac_C"/>
</dbReference>
<dbReference type="EC" id="5.2.1.8" evidence="3 11"/>
<comment type="caution">
    <text evidence="15">The sequence shown here is derived from an EMBL/GenBank/DDBJ whole genome shotgun (WGS) entry which is preliminary data.</text>
</comment>
<comment type="domain">
    <text evidence="11">Consists of 3 domains; the N-terminus binds the ribosome, the middle domain has PPIase activity, while the C-terminus has intrinsic chaperone activity on its own.</text>
</comment>
<comment type="similarity">
    <text evidence="2 11 13">Belongs to the FKBP-type PPIase family. Tig subfamily.</text>
</comment>
<dbReference type="EMBL" id="BDME01000001">
    <property type="protein sequence ID" value="GAX86792.1"/>
    <property type="molecule type" value="Genomic_DNA"/>
</dbReference>
<evidence type="ECO:0000256" key="1">
    <source>
        <dbReference type="ARBA" id="ARBA00000971"/>
    </source>
</evidence>
<dbReference type="GO" id="GO:0005737">
    <property type="term" value="C:cytoplasm"/>
    <property type="evidence" value="ECO:0007669"/>
    <property type="project" value="UniProtKB-SubCell"/>
</dbReference>
<dbReference type="AlphaFoldDB" id="A0A292Y7R0"/>
<evidence type="ECO:0000256" key="5">
    <source>
        <dbReference type="ARBA" id="ARBA00022618"/>
    </source>
</evidence>
<dbReference type="Pfam" id="PF05697">
    <property type="entry name" value="Trigger_N"/>
    <property type="match status" value="1"/>
</dbReference>
<dbReference type="Pfam" id="PF05698">
    <property type="entry name" value="Trigger_C"/>
    <property type="match status" value="1"/>
</dbReference>
<dbReference type="SUPFAM" id="SSF102735">
    <property type="entry name" value="Trigger factor ribosome-binding domain"/>
    <property type="match status" value="1"/>
</dbReference>
<dbReference type="GO" id="GO:0003755">
    <property type="term" value="F:peptidyl-prolyl cis-trans isomerase activity"/>
    <property type="evidence" value="ECO:0007669"/>
    <property type="project" value="UniProtKB-UniRule"/>
</dbReference>
<feature type="domain" description="PPIase FKBP-type" evidence="14">
    <location>
        <begin position="161"/>
        <end position="245"/>
    </location>
</feature>
<keyword evidence="11" id="KW-0963">Cytoplasm</keyword>
<evidence type="ECO:0000256" key="11">
    <source>
        <dbReference type="HAMAP-Rule" id="MF_00303"/>
    </source>
</evidence>
<evidence type="ECO:0000256" key="7">
    <source>
        <dbReference type="ARBA" id="ARBA00023186"/>
    </source>
</evidence>
<dbReference type="GO" id="GO:0006457">
    <property type="term" value="P:protein folding"/>
    <property type="evidence" value="ECO:0007669"/>
    <property type="project" value="UniProtKB-UniRule"/>
</dbReference>
<dbReference type="InterPro" id="IPR036611">
    <property type="entry name" value="Trigger_fac_ribosome-bd_sf"/>
</dbReference>
<comment type="subcellular location">
    <subcellularLocation>
        <location evidence="11">Cytoplasm</location>
    </subcellularLocation>
    <text evidence="11">About half TF is bound to the ribosome near the polypeptide exit tunnel while the other half is free in the cytoplasm.</text>
</comment>
<dbReference type="PROSITE" id="PS50059">
    <property type="entry name" value="FKBP_PPIASE"/>
    <property type="match status" value="1"/>
</dbReference>
<keyword evidence="9 11" id="KW-0131">Cell cycle</keyword>
<dbReference type="Pfam" id="PF00254">
    <property type="entry name" value="FKBP_C"/>
    <property type="match status" value="1"/>
</dbReference>
<evidence type="ECO:0000256" key="8">
    <source>
        <dbReference type="ARBA" id="ARBA00023235"/>
    </source>
</evidence>
<dbReference type="SUPFAM" id="SSF54534">
    <property type="entry name" value="FKBP-like"/>
    <property type="match status" value="1"/>
</dbReference>
<accession>A0A292Y7R0</accession>
<keyword evidence="7 11" id="KW-0143">Chaperone</keyword>
<evidence type="ECO:0000256" key="4">
    <source>
        <dbReference type="ARBA" id="ARBA00016902"/>
    </source>
</evidence>
<dbReference type="PIRSF" id="PIRSF003095">
    <property type="entry name" value="Trigger_factor"/>
    <property type="match status" value="1"/>
</dbReference>
<dbReference type="RefSeq" id="WP_096257962.1">
    <property type="nucleotide sequence ID" value="NZ_BDME01000001.1"/>
</dbReference>
<comment type="catalytic activity">
    <reaction evidence="1 11 12">
        <text>[protein]-peptidylproline (omega=180) = [protein]-peptidylproline (omega=0)</text>
        <dbReference type="Rhea" id="RHEA:16237"/>
        <dbReference type="Rhea" id="RHEA-COMP:10747"/>
        <dbReference type="Rhea" id="RHEA-COMP:10748"/>
        <dbReference type="ChEBI" id="CHEBI:83833"/>
        <dbReference type="ChEBI" id="CHEBI:83834"/>
        <dbReference type="EC" id="5.2.1.8"/>
    </reaction>
</comment>
<evidence type="ECO:0000256" key="12">
    <source>
        <dbReference type="PROSITE-ProRule" id="PRU00277"/>
    </source>
</evidence>